<sequence>MPNTQHVQLSEPNPMDNLSTPSKRGHRHRRSLAISGDFDFLNQSATIANFPLPQSPENCPATAPTATSSMLSPTRYNRFPFKTNEDAGTLDLPEPRFYPLSPGDNLQTPSPRFFISEEPSFSSPVEGVPDAIINLDDALKTRPRSFKSHRRSESAPPDLQVMIGEGNCVASSNSMIKEEEDFPIDSESKNDTPNQELPTELLSPLRPSFCTSEQAIEIDDSALNGSPTHCNHSMQNFNAHNFNKFNSLKIKGQKQRYYHYTKQLPLTASSDTQSPKEQKSAISTTMNQTMTPSSLAYTPSKLAFTPATPISFYDNNIDITLNNENYTTNLKDTTENVKNNYPKKSGSSQLNRGWDTEKRQDFSGEARRRRSGSPISHIQHRNLIDNMKGRRNSNTINSTFNYKSKIYDMPYDDMMKNDNNNGQSLPFSVTGANDEGYAGENISKDSYVPLQHSSVKSCTPDGKEGMHAFAGDESNEYAKFEGQVRIHSQLSKDILLGEPGDMVDLSSLVTSPRKASNETGDLAFNLSQDDKYDANNTPKTIGAGNSVATSNESRCISDSALEKKGQNNEVRKKRKSKLGLFRHIFSRK</sequence>
<dbReference type="AlphaFoldDB" id="A0A6C1E4F1"/>
<name>A0A6C1E4F1_SACPS</name>
<dbReference type="Proteomes" id="UP000501346">
    <property type="component" value="Chromosome SeIII-ScIII"/>
</dbReference>
<keyword evidence="3" id="KW-1185">Reference proteome</keyword>
<evidence type="ECO:0000256" key="1">
    <source>
        <dbReference type="SAM" id="MobiDB-lite"/>
    </source>
</evidence>
<reference evidence="2 3" key="1">
    <citation type="journal article" date="2019" name="BMC Genomics">
        <title>Chromosome level assembly and comparative genome analysis confirm lager-brewing yeasts originated from a single hybridization.</title>
        <authorList>
            <person name="Salazar A.N."/>
            <person name="Gorter de Vries A.R."/>
            <person name="van den Broek M."/>
            <person name="Brouwers N."/>
            <person name="de la Torre Cortes P."/>
            <person name="Kuijpers N.G.A."/>
            <person name="Daran J.G."/>
            <person name="Abeel T."/>
        </authorList>
    </citation>
    <scope>NUCLEOTIDE SEQUENCE [LARGE SCALE GENOMIC DNA]</scope>
    <source>
        <strain evidence="2 3">CBS 1483</strain>
    </source>
</reference>
<feature type="compositionally biased region" description="Polar residues" evidence="1">
    <location>
        <begin position="1"/>
        <end position="22"/>
    </location>
</feature>
<feature type="region of interest" description="Disordered" evidence="1">
    <location>
        <begin position="535"/>
        <end position="573"/>
    </location>
</feature>
<feature type="region of interest" description="Disordered" evidence="1">
    <location>
        <begin position="1"/>
        <end position="29"/>
    </location>
</feature>
<feature type="compositionally biased region" description="Polar residues" evidence="1">
    <location>
        <begin position="546"/>
        <end position="556"/>
    </location>
</feature>
<organism evidence="2 3">
    <name type="scientific">Saccharomyces pastorianus</name>
    <name type="common">Lager yeast</name>
    <name type="synonym">Saccharomyces cerevisiae x Saccharomyces eubayanus</name>
    <dbReference type="NCBI Taxonomy" id="27292"/>
    <lineage>
        <taxon>Eukaryota</taxon>
        <taxon>Fungi</taxon>
        <taxon>Dikarya</taxon>
        <taxon>Ascomycota</taxon>
        <taxon>Saccharomycotina</taxon>
        <taxon>Saccharomycetes</taxon>
        <taxon>Saccharomycetales</taxon>
        <taxon>Saccharomycetaceae</taxon>
        <taxon>Saccharomyces</taxon>
    </lineage>
</organism>
<feature type="region of interest" description="Disordered" evidence="1">
    <location>
        <begin position="332"/>
        <end position="376"/>
    </location>
</feature>
<dbReference type="EMBL" id="CP049000">
    <property type="protein sequence ID" value="QID83851.1"/>
    <property type="molecule type" value="Genomic_DNA"/>
</dbReference>
<feature type="region of interest" description="Disordered" evidence="1">
    <location>
        <begin position="180"/>
        <end position="200"/>
    </location>
</feature>
<feature type="region of interest" description="Disordered" evidence="1">
    <location>
        <begin position="268"/>
        <end position="287"/>
    </location>
</feature>
<feature type="compositionally biased region" description="Basic and acidic residues" evidence="1">
    <location>
        <begin position="560"/>
        <end position="570"/>
    </location>
</feature>
<evidence type="ECO:0000313" key="3">
    <source>
        <dbReference type="Proteomes" id="UP000501346"/>
    </source>
</evidence>
<accession>A0A6C1E4F1</accession>
<evidence type="ECO:0000313" key="2">
    <source>
        <dbReference type="EMBL" id="QID83851.1"/>
    </source>
</evidence>
<gene>
    <name evidence="2" type="primary">LRE1</name>
    <name evidence="2" type="ORF">GRS66_006331</name>
</gene>
<protein>
    <submittedName>
        <fullName evidence="2">Laminarase resistance protein</fullName>
    </submittedName>
</protein>
<feature type="compositionally biased region" description="Basic and acidic residues" evidence="1">
    <location>
        <begin position="354"/>
        <end position="366"/>
    </location>
</feature>
<dbReference type="OrthoDB" id="3981301at2759"/>
<proteinExistence type="predicted"/>
<feature type="region of interest" description="Disordered" evidence="1">
    <location>
        <begin position="51"/>
        <end position="71"/>
    </location>
</feature>